<proteinExistence type="predicted"/>
<organism evidence="2">
    <name type="scientific">Burkholderia cepacia</name>
    <name type="common">Pseudomonas cepacia</name>
    <dbReference type="NCBI Taxonomy" id="292"/>
    <lineage>
        <taxon>Bacteria</taxon>
        <taxon>Pseudomonadati</taxon>
        <taxon>Pseudomonadota</taxon>
        <taxon>Betaproteobacteria</taxon>
        <taxon>Burkholderiales</taxon>
        <taxon>Burkholderiaceae</taxon>
        <taxon>Burkholderia</taxon>
        <taxon>Burkholderia cepacia complex</taxon>
    </lineage>
</organism>
<feature type="region of interest" description="Disordered" evidence="1">
    <location>
        <begin position="16"/>
        <end position="54"/>
    </location>
</feature>
<accession>K4J0Y9</accession>
<dbReference type="EMBL" id="JX847411">
    <property type="protein sequence ID" value="AFU76015.1"/>
    <property type="molecule type" value="Genomic_DNA"/>
</dbReference>
<protein>
    <submittedName>
        <fullName evidence="2">TraH conjugative transfer protein, relaxosome stabilization</fullName>
    </submittedName>
</protein>
<dbReference type="AlphaFoldDB" id="K4J0Y9"/>
<reference evidence="2" key="1">
    <citation type="submission" date="2005-04" db="EMBL/GenBank/DDBJ databases">
        <authorList>
            <person name="Sebastianelli A."/>
            <person name="Bruce I.J."/>
        </authorList>
    </citation>
    <scope>NUCLEOTIDE SEQUENCE</scope>
    <source>
        <strain evidence="2">2a</strain>
        <plasmid evidence="2">pIJB1</plasmid>
    </source>
</reference>
<reference evidence="2" key="2">
    <citation type="submission" date="2012-09" db="EMBL/GenBank/DDBJ databases">
        <authorList>
            <person name="Lin Q.Y."/>
            <person name="Bruce I.J."/>
        </authorList>
    </citation>
    <scope>NUCLEOTIDE SEQUENCE</scope>
    <source>
        <strain evidence="2">2a</strain>
        <plasmid evidence="2">pIJB1</plasmid>
    </source>
</reference>
<geneLocation type="plasmid" evidence="2">
    <name>pIJB1</name>
</geneLocation>
<evidence type="ECO:0000256" key="1">
    <source>
        <dbReference type="SAM" id="MobiDB-lite"/>
    </source>
</evidence>
<name>K4J0Y9_BURCE</name>
<keyword evidence="2" id="KW-0614">Plasmid</keyword>
<gene>
    <name evidence="2" type="primary">traH</name>
</gene>
<sequence length="108" mass="11836">MTEPTEDELLEAALAAVDQPLPQSPEPPEPDSHEPPQPDGPPSPTLAALDESRRPKAKTVCEDCPNSVWFSSPAEVKCYCRVMFLVTWSNKEPNQLTACDGIFLGQED</sequence>
<evidence type="ECO:0000313" key="2">
    <source>
        <dbReference type="EMBL" id="AFU76015.1"/>
    </source>
</evidence>